<dbReference type="Proteomes" id="UP000838412">
    <property type="component" value="Chromosome 8"/>
</dbReference>
<evidence type="ECO:0000256" key="3">
    <source>
        <dbReference type="ARBA" id="ARBA00022840"/>
    </source>
</evidence>
<sequence length="751" mass="84900">MSVKLQNMSDRLSAVQIHGHAIAVPDGRQHPSLPRPRARSKSPAVHGRRVALTPISVPPRTRTPSPLARTHRTPSPRPLSATGSRPASAGQVDGGDPAGRAATLYPTSMFSFETFRRRDSGDTFRRIVVEESSRSSKEKRPKSSMSTADSEKTESGSDADVDAEGRKRKGKHGIVRRRRLPTALVITLDTTRARSQLDVIRLALKQLGRGWREYPHGRKAGSDMYWSVPAFNDYDDFPSGIINKLPGMKDMSNKAHLSQALDRMHQLFPEAFDFFPTTWRLPEEFHQFCAEVRILKERRGKRYKPTFIVKPDEGTQGGGIYLLQDPHDVKSIGMVRPAVVQEYLTNPYLIDGYKFDLRIYVLLGNIEPLQLYIGREGMARFCTVPYQSPSRMNLHESYMHLTNYSLNKYSDGFIHSEDGDIGSKRTLSSVLQRLKRRGKDVDKLWKDIEDIVLKTIIAILPEIKTFHHVMLPPGKSLGGPKCYQLLGFDILLTSDLKPILLEVNSNPSLKIDSEREVSPGVMEHIPSPVDEEIKVPLVRDVLKVMKPQKKKPVPKSPSKVLDNLTDEKKGDADDNSTDENRNMSEDSAGSSDSNANLLKELQLEQEKDRERLVLLELYPRLEKQYEHFRLVERIAALFCQFVGIRGTTRMGPTGFRTFTRTCKLHSNGLTTAAIDILYIDMARRWAHAIPDRTAGLCFQGFIDAFFYIARRKYYTRCEQFAEMVAALIDHCEGNLEERGTLFRAGVFASPL</sequence>
<dbReference type="Gene3D" id="3.30.470.20">
    <property type="entry name" value="ATP-grasp fold, B domain"/>
    <property type="match status" value="1"/>
</dbReference>
<dbReference type="GO" id="GO:0036064">
    <property type="term" value="C:ciliary basal body"/>
    <property type="evidence" value="ECO:0007669"/>
    <property type="project" value="TreeGrafter"/>
</dbReference>
<dbReference type="PANTHER" id="PTHR12241">
    <property type="entry name" value="TUBULIN POLYGLUTAMYLASE"/>
    <property type="match status" value="1"/>
</dbReference>
<dbReference type="InterPro" id="IPR004344">
    <property type="entry name" value="TTL/TTLL_fam"/>
</dbReference>
<evidence type="ECO:0000256" key="1">
    <source>
        <dbReference type="ARBA" id="ARBA00022598"/>
    </source>
</evidence>
<dbReference type="PROSITE" id="PS51221">
    <property type="entry name" value="TTL"/>
    <property type="match status" value="1"/>
</dbReference>
<protein>
    <submittedName>
        <fullName evidence="5">TTLL7 protein</fullName>
    </submittedName>
</protein>
<dbReference type="GO" id="GO:0015631">
    <property type="term" value="F:tubulin binding"/>
    <property type="evidence" value="ECO:0007669"/>
    <property type="project" value="TreeGrafter"/>
</dbReference>
<accession>A0A8K0F2Q3</accession>
<dbReference type="PANTHER" id="PTHR12241:SF154">
    <property type="entry name" value="TUBULIN POLYGLUTAMYLASE TTLL11"/>
    <property type="match status" value="1"/>
</dbReference>
<dbReference type="GO" id="GO:0070740">
    <property type="term" value="F:tubulin-glutamic acid ligase activity"/>
    <property type="evidence" value="ECO:0007669"/>
    <property type="project" value="TreeGrafter"/>
</dbReference>
<evidence type="ECO:0000256" key="2">
    <source>
        <dbReference type="ARBA" id="ARBA00022741"/>
    </source>
</evidence>
<feature type="compositionally biased region" description="Basic and acidic residues" evidence="4">
    <location>
        <begin position="565"/>
        <end position="584"/>
    </location>
</feature>
<name>A0A8K0F2Q3_BRALA</name>
<proteinExistence type="predicted"/>
<dbReference type="GO" id="GO:0000226">
    <property type="term" value="P:microtubule cytoskeleton organization"/>
    <property type="evidence" value="ECO:0007669"/>
    <property type="project" value="TreeGrafter"/>
</dbReference>
<organism evidence="5 6">
    <name type="scientific">Branchiostoma lanceolatum</name>
    <name type="common">Common lancelet</name>
    <name type="synonym">Amphioxus lanceolatum</name>
    <dbReference type="NCBI Taxonomy" id="7740"/>
    <lineage>
        <taxon>Eukaryota</taxon>
        <taxon>Metazoa</taxon>
        <taxon>Chordata</taxon>
        <taxon>Cephalochordata</taxon>
        <taxon>Leptocardii</taxon>
        <taxon>Amphioxiformes</taxon>
        <taxon>Branchiostomatidae</taxon>
        <taxon>Branchiostoma</taxon>
    </lineage>
</organism>
<dbReference type="SUPFAM" id="SSF56059">
    <property type="entry name" value="Glutathione synthetase ATP-binding domain-like"/>
    <property type="match status" value="1"/>
</dbReference>
<dbReference type="AlphaFoldDB" id="A0A8K0F2Q3"/>
<dbReference type="GO" id="GO:0005524">
    <property type="term" value="F:ATP binding"/>
    <property type="evidence" value="ECO:0007669"/>
    <property type="project" value="UniProtKB-KW"/>
</dbReference>
<reference evidence="5" key="1">
    <citation type="submission" date="2022-01" db="EMBL/GenBank/DDBJ databases">
        <authorList>
            <person name="Braso-Vives M."/>
        </authorList>
    </citation>
    <scope>NUCLEOTIDE SEQUENCE</scope>
</reference>
<feature type="region of interest" description="Disordered" evidence="4">
    <location>
        <begin position="546"/>
        <end position="595"/>
    </location>
</feature>
<evidence type="ECO:0000313" key="6">
    <source>
        <dbReference type="Proteomes" id="UP000838412"/>
    </source>
</evidence>
<keyword evidence="2" id="KW-0547">Nucleotide-binding</keyword>
<gene>
    <name evidence="5" type="primary">TTLL7</name>
    <name evidence="5" type="ORF">BLAG_LOCUS23833</name>
</gene>
<keyword evidence="6" id="KW-1185">Reference proteome</keyword>
<evidence type="ECO:0000313" key="5">
    <source>
        <dbReference type="EMBL" id="CAH1272065.1"/>
    </source>
</evidence>
<dbReference type="Pfam" id="PF03133">
    <property type="entry name" value="TTL"/>
    <property type="match status" value="1"/>
</dbReference>
<dbReference type="OrthoDB" id="202825at2759"/>
<feature type="region of interest" description="Disordered" evidence="4">
    <location>
        <begin position="22"/>
        <end position="101"/>
    </location>
</feature>
<feature type="region of interest" description="Disordered" evidence="4">
    <location>
        <begin position="130"/>
        <end position="174"/>
    </location>
</feature>
<dbReference type="EMBL" id="OV696693">
    <property type="protein sequence ID" value="CAH1272065.1"/>
    <property type="molecule type" value="Genomic_DNA"/>
</dbReference>
<keyword evidence="3" id="KW-0067">ATP-binding</keyword>
<keyword evidence="1" id="KW-0436">Ligase</keyword>
<feature type="compositionally biased region" description="Polar residues" evidence="4">
    <location>
        <begin position="585"/>
        <end position="595"/>
    </location>
</feature>
<evidence type="ECO:0000256" key="4">
    <source>
        <dbReference type="SAM" id="MobiDB-lite"/>
    </source>
</evidence>